<dbReference type="RefSeq" id="WP_329128742.1">
    <property type="nucleotide sequence ID" value="NZ_CP108473.1"/>
</dbReference>
<feature type="compositionally biased region" description="Low complexity" evidence="1">
    <location>
        <begin position="193"/>
        <end position="246"/>
    </location>
</feature>
<sequence>MVTALGAAVGIVGVSGAGTAAAQPASRTMKYTCKVPVIKNQPLMVKIDADIPESVRVHEASRKFAIGARTTVDADLTAKLRLFGVRTVEGTVAAKVGVSAPQGDRRISVPLGITKTGIPASGSFTVAATGAAPALTFSRPGTARITVGDISLHVVGKKAGGGVLGQADVRCRLNAGQKNVVGSFEITGKGKATRSATSGTSGPSGTSATSGTSGTNAKGATASGVTPERTSSAAHGAATGGTATTGQDTRDLVLPIVGALVAGAVAFWIGSWRRSRRRAADSR</sequence>
<feature type="transmembrane region" description="Helical" evidence="2">
    <location>
        <begin position="252"/>
        <end position="270"/>
    </location>
</feature>
<dbReference type="InterPro" id="IPR046542">
    <property type="entry name" value="DUF6801"/>
</dbReference>
<feature type="region of interest" description="Disordered" evidence="1">
    <location>
        <begin position="189"/>
        <end position="247"/>
    </location>
</feature>
<evidence type="ECO:0000313" key="5">
    <source>
        <dbReference type="Proteomes" id="UP001432292"/>
    </source>
</evidence>
<proteinExistence type="predicted"/>
<organism evidence="4 5">
    <name type="scientific">Streptomyces caniferus</name>
    <dbReference type="NCBI Taxonomy" id="285557"/>
    <lineage>
        <taxon>Bacteria</taxon>
        <taxon>Bacillati</taxon>
        <taxon>Actinomycetota</taxon>
        <taxon>Actinomycetes</taxon>
        <taxon>Kitasatosporales</taxon>
        <taxon>Streptomycetaceae</taxon>
        <taxon>Streptomyces</taxon>
    </lineage>
</organism>
<name>A0ABZ1VUE4_9ACTN</name>
<keyword evidence="2" id="KW-0472">Membrane</keyword>
<keyword evidence="2" id="KW-0812">Transmembrane</keyword>
<protein>
    <recommendedName>
        <fullName evidence="3">DUF6801 domain-containing protein</fullName>
    </recommendedName>
</protein>
<evidence type="ECO:0000256" key="1">
    <source>
        <dbReference type="SAM" id="MobiDB-lite"/>
    </source>
</evidence>
<evidence type="ECO:0000313" key="4">
    <source>
        <dbReference type="EMBL" id="WUS25754.1"/>
    </source>
</evidence>
<gene>
    <name evidence="4" type="ORF">OG727_27700</name>
</gene>
<dbReference type="Proteomes" id="UP001432292">
    <property type="component" value="Chromosome"/>
</dbReference>
<evidence type="ECO:0000256" key="2">
    <source>
        <dbReference type="SAM" id="Phobius"/>
    </source>
</evidence>
<evidence type="ECO:0000259" key="3">
    <source>
        <dbReference type="Pfam" id="PF20611"/>
    </source>
</evidence>
<accession>A0ABZ1VUE4</accession>
<dbReference type="EMBL" id="CP108473">
    <property type="protein sequence ID" value="WUS25754.1"/>
    <property type="molecule type" value="Genomic_DNA"/>
</dbReference>
<dbReference type="Pfam" id="PF20611">
    <property type="entry name" value="DUF6801"/>
    <property type="match status" value="1"/>
</dbReference>
<reference evidence="4" key="1">
    <citation type="submission" date="2022-10" db="EMBL/GenBank/DDBJ databases">
        <title>The complete genomes of actinobacterial strains from the NBC collection.</title>
        <authorList>
            <person name="Joergensen T.S."/>
            <person name="Alvarez Arevalo M."/>
            <person name="Sterndorff E.B."/>
            <person name="Faurdal D."/>
            <person name="Vuksanovic O."/>
            <person name="Mourched A.-S."/>
            <person name="Charusanti P."/>
            <person name="Shaw S."/>
            <person name="Blin K."/>
            <person name="Weber T."/>
        </authorList>
    </citation>
    <scope>NUCLEOTIDE SEQUENCE</scope>
    <source>
        <strain evidence="4">NBC_01256</strain>
    </source>
</reference>
<keyword evidence="2" id="KW-1133">Transmembrane helix</keyword>
<feature type="domain" description="DUF6801" evidence="3">
    <location>
        <begin position="30"/>
        <end position="180"/>
    </location>
</feature>
<keyword evidence="5" id="KW-1185">Reference proteome</keyword>